<dbReference type="OMA" id="DECVPEP"/>
<keyword evidence="5" id="KW-0539">Nucleus</keyword>
<organism evidence="9 10">
    <name type="scientific">Salmo salar</name>
    <name type="common">Atlantic salmon</name>
    <dbReference type="NCBI Taxonomy" id="8030"/>
    <lineage>
        <taxon>Eukaryota</taxon>
        <taxon>Metazoa</taxon>
        <taxon>Chordata</taxon>
        <taxon>Craniata</taxon>
        <taxon>Vertebrata</taxon>
        <taxon>Euteleostomi</taxon>
        <taxon>Actinopterygii</taxon>
        <taxon>Neopterygii</taxon>
        <taxon>Teleostei</taxon>
        <taxon>Protacanthopterygii</taxon>
        <taxon>Salmoniformes</taxon>
        <taxon>Salmonidae</taxon>
        <taxon>Salmoninae</taxon>
        <taxon>Salmo</taxon>
    </lineage>
</organism>
<evidence type="ECO:0000256" key="7">
    <source>
        <dbReference type="SAM" id="MobiDB-lite"/>
    </source>
</evidence>
<dbReference type="InterPro" id="IPR010844">
    <property type="entry name" value="Occludin_ELL"/>
</dbReference>
<dbReference type="PROSITE" id="PS51980">
    <property type="entry name" value="OCEL"/>
    <property type="match status" value="1"/>
</dbReference>
<dbReference type="AlphaFoldDB" id="A0A1S3PCC0"/>
<dbReference type="KEGG" id="sasa:106584425"/>
<feature type="compositionally biased region" description="Polar residues" evidence="7">
    <location>
        <begin position="496"/>
        <end position="517"/>
    </location>
</feature>
<keyword evidence="10" id="KW-0251">Elongation factor</keyword>
<dbReference type="GO" id="GO:0032968">
    <property type="term" value="P:positive regulation of transcription elongation by RNA polymerase II"/>
    <property type="evidence" value="ECO:0007669"/>
    <property type="project" value="TreeGrafter"/>
</dbReference>
<feature type="compositionally biased region" description="Basic and acidic residues" evidence="7">
    <location>
        <begin position="472"/>
        <end position="494"/>
    </location>
</feature>
<name>A0A1S3PCC0_SALSA</name>
<dbReference type="GO" id="GO:0006368">
    <property type="term" value="P:transcription elongation by RNA polymerase II"/>
    <property type="evidence" value="ECO:0007669"/>
    <property type="project" value="InterPro"/>
</dbReference>
<proteinExistence type="inferred from homology"/>
<sequence>MAALKEEQCYGLSCGRVSNGSNVSVFHVKLTDSALRAFEGYQSSKDLSSQPLIRFTGNQGKISIPRSENPNELRTFTFYLSNVGRDNPQGSFDCIQQYITSEGSIQLDCLGGIQDKITVCATDDSYQKARQSMAQAEEETRSRGAIVIKPGGRYVGKKVQIRKPAPGLSDIAPSRRTSRPVIISSSTGKKSTAQQRPLRERLTHLLALKPYRKPELILRLQKDGLLPFDKDSLDSLLQQVANLNGRDNTFTLKDSLFKDIQKDWPGYTEGDQKLLKRILVRKMSQAQSQTQNTTTTTVAPPPPVEVPLPVSPPKELSSSSPLQKRPAADFIDPLANKKPRISHLANKAAGPVNGKLSSSNGKEVSGAVVAAVGDGVTSSSQLPLLDIPRPFDPLSDVSNDSSHNGRDCESQEAAMAERLSQPPVFSGTAALSVPSLGHSSPRHVGLDGPRGKSSSPSLHGKSKKKSKKHKDKEKSKERERKGVEERVPEPRKACDITSSPDNMKSSSIPHRSTDLNGMCNNTSVPSSSTEMADYLSKYTVIGSSEQRQTYKNDFNTEYSEYRGLHSRIEGITRQFTVLDTELKQLQQGTDQYKTIHNQILQEYRKIKKTNRNYSQEKNRCEYLHNKLAHIKKLIAEYDHQQLHNWH</sequence>
<feature type="region of interest" description="Disordered" evidence="7">
    <location>
        <begin position="284"/>
        <end position="327"/>
    </location>
</feature>
<feature type="compositionally biased region" description="Low complexity" evidence="7">
    <location>
        <begin position="284"/>
        <end position="298"/>
    </location>
</feature>
<dbReference type="GO" id="GO:0042795">
    <property type="term" value="P:snRNA transcription by RNA polymerase II"/>
    <property type="evidence" value="ECO:0007669"/>
    <property type="project" value="TreeGrafter"/>
</dbReference>
<dbReference type="GO" id="GO:0008023">
    <property type="term" value="C:transcription elongation factor complex"/>
    <property type="evidence" value="ECO:0007669"/>
    <property type="project" value="InterPro"/>
</dbReference>
<gene>
    <name evidence="10" type="primary">ell</name>
</gene>
<dbReference type="CTD" id="8178"/>
<keyword evidence="4" id="KW-0804">Transcription</keyword>
<dbReference type="RefSeq" id="XP_014025221.1">
    <property type="nucleotide sequence ID" value="XM_014169746.2"/>
</dbReference>
<dbReference type="SUPFAM" id="SSF46785">
    <property type="entry name" value="Winged helix' DNA-binding domain"/>
    <property type="match status" value="1"/>
</dbReference>
<dbReference type="GO" id="GO:0000987">
    <property type="term" value="F:cis-regulatory region sequence-specific DNA binding"/>
    <property type="evidence" value="ECO:0007669"/>
    <property type="project" value="TreeGrafter"/>
</dbReference>
<dbReference type="GeneID" id="106584425"/>
<evidence type="ECO:0000256" key="1">
    <source>
        <dbReference type="ARBA" id="ARBA00004123"/>
    </source>
</evidence>
<evidence type="ECO:0000256" key="5">
    <source>
        <dbReference type="ARBA" id="ARBA00023242"/>
    </source>
</evidence>
<dbReference type="OrthoDB" id="6284217at2759"/>
<dbReference type="PANTHER" id="PTHR23288:SF9">
    <property type="entry name" value="RNA POLYMERASE II ELONGATION FACTOR ELL"/>
    <property type="match status" value="1"/>
</dbReference>
<feature type="compositionally biased region" description="Polar residues" evidence="7">
    <location>
        <begin position="183"/>
        <end position="195"/>
    </location>
</feature>
<feature type="region of interest" description="Disordered" evidence="7">
    <location>
        <begin position="391"/>
        <end position="415"/>
    </location>
</feature>
<dbReference type="PANTHER" id="PTHR23288">
    <property type="entry name" value="OCCLUDIN AND RNA POLYMERASE II ELONGATION FACTOR ELL"/>
    <property type="match status" value="1"/>
</dbReference>
<keyword evidence="9" id="KW-1185">Reference proteome</keyword>
<evidence type="ECO:0000256" key="4">
    <source>
        <dbReference type="ARBA" id="ARBA00023163"/>
    </source>
</evidence>
<comment type="similarity">
    <text evidence="2 6">Belongs to the ELL/occludin family.</text>
</comment>
<dbReference type="Proteomes" id="UP001652741">
    <property type="component" value="Chromosome ssa23"/>
</dbReference>
<feature type="domain" description="OCEL" evidence="8">
    <location>
        <begin position="532"/>
        <end position="642"/>
    </location>
</feature>
<feature type="compositionally biased region" description="Basic residues" evidence="7">
    <location>
        <begin position="460"/>
        <end position="471"/>
    </location>
</feature>
<evidence type="ECO:0000256" key="3">
    <source>
        <dbReference type="ARBA" id="ARBA00023015"/>
    </source>
</evidence>
<dbReference type="InterPro" id="IPR042065">
    <property type="entry name" value="E3_ELL-like"/>
</dbReference>
<dbReference type="InterPro" id="IPR036390">
    <property type="entry name" value="WH_DNA-bd_sf"/>
</dbReference>
<feature type="compositionally biased region" description="Pro residues" evidence="7">
    <location>
        <begin position="299"/>
        <end position="312"/>
    </location>
</feature>
<comment type="subcellular location">
    <subcellularLocation>
        <location evidence="1">Nucleus</location>
    </subcellularLocation>
</comment>
<accession>A0A1S3PCC0</accession>
<keyword evidence="3" id="KW-0805">Transcription regulation</keyword>
<keyword evidence="10" id="KW-0648">Protein biosynthesis</keyword>
<dbReference type="Bgee" id="ENSSSAG00000009143">
    <property type="expression patterns" value="Expressed in fast muscle tissue and 23 other cell types or tissues"/>
</dbReference>
<evidence type="ECO:0000313" key="9">
    <source>
        <dbReference type="Proteomes" id="UP001652741"/>
    </source>
</evidence>
<reference evidence="10" key="1">
    <citation type="submission" date="2025-08" db="UniProtKB">
        <authorList>
            <consortium name="RefSeq"/>
        </authorList>
    </citation>
    <scope>IDENTIFICATION</scope>
</reference>
<dbReference type="InterPro" id="IPR019464">
    <property type="entry name" value="ELL_N"/>
</dbReference>
<dbReference type="Pfam" id="PF07303">
    <property type="entry name" value="Occludin_ELL"/>
    <property type="match status" value="1"/>
</dbReference>
<protein>
    <submittedName>
        <fullName evidence="10">RNA polymerase II elongation factor ELL</fullName>
    </submittedName>
</protein>
<evidence type="ECO:0000313" key="10">
    <source>
        <dbReference type="RefSeq" id="XP_014025221.1"/>
    </source>
</evidence>
<dbReference type="InterPro" id="IPR031176">
    <property type="entry name" value="ELL/occludin"/>
</dbReference>
<dbReference type="Gene3D" id="6.10.140.340">
    <property type="match status" value="1"/>
</dbReference>
<dbReference type="GO" id="GO:0003746">
    <property type="term" value="F:translation elongation factor activity"/>
    <property type="evidence" value="ECO:0007669"/>
    <property type="project" value="UniProtKB-KW"/>
</dbReference>
<evidence type="ECO:0000256" key="2">
    <source>
        <dbReference type="ARBA" id="ARBA00009171"/>
    </source>
</evidence>
<dbReference type="Gene3D" id="1.10.10.2670">
    <property type="entry name" value="E3 ubiquitin-protein ligase"/>
    <property type="match status" value="1"/>
</dbReference>
<dbReference type="PaxDb" id="8030-ENSSSAP00000019057"/>
<evidence type="ECO:0000259" key="8">
    <source>
        <dbReference type="PROSITE" id="PS51980"/>
    </source>
</evidence>
<dbReference type="STRING" id="8030.ENSSSAP00000019057"/>
<feature type="region of interest" description="Disordered" evidence="7">
    <location>
        <begin position="427"/>
        <end position="517"/>
    </location>
</feature>
<dbReference type="Pfam" id="PF10390">
    <property type="entry name" value="ELL"/>
    <property type="match status" value="1"/>
</dbReference>
<evidence type="ECO:0000256" key="6">
    <source>
        <dbReference type="PROSITE-ProRule" id="PRU01324"/>
    </source>
</evidence>
<feature type="region of interest" description="Disordered" evidence="7">
    <location>
        <begin position="165"/>
        <end position="196"/>
    </location>
</feature>
<dbReference type="SUPFAM" id="SSF144292">
    <property type="entry name" value="occludin/ELL-like"/>
    <property type="match status" value="1"/>
</dbReference>